<evidence type="ECO:0000313" key="2">
    <source>
        <dbReference type="Proteomes" id="UP000184063"/>
    </source>
</evidence>
<name>A0A1M3TWT0_ASPLC</name>
<organism evidence="1 2">
    <name type="scientific">Aspergillus luchuensis (strain CBS 106.47)</name>
    <dbReference type="NCBI Taxonomy" id="1137211"/>
    <lineage>
        <taxon>Eukaryota</taxon>
        <taxon>Fungi</taxon>
        <taxon>Dikarya</taxon>
        <taxon>Ascomycota</taxon>
        <taxon>Pezizomycotina</taxon>
        <taxon>Eurotiomycetes</taxon>
        <taxon>Eurotiomycetidae</taxon>
        <taxon>Eurotiales</taxon>
        <taxon>Aspergillaceae</taxon>
        <taxon>Aspergillus</taxon>
        <taxon>Aspergillus subgen. Circumdati</taxon>
    </lineage>
</organism>
<reference evidence="2" key="1">
    <citation type="journal article" date="2017" name="Genome Biol.">
        <title>Comparative genomics reveals high biological diversity and specific adaptations in the industrially and medically important fungal genus Aspergillus.</title>
        <authorList>
            <person name="de Vries R.P."/>
            <person name="Riley R."/>
            <person name="Wiebenga A."/>
            <person name="Aguilar-Osorio G."/>
            <person name="Amillis S."/>
            <person name="Uchima C.A."/>
            <person name="Anderluh G."/>
            <person name="Asadollahi M."/>
            <person name="Askin M."/>
            <person name="Barry K."/>
            <person name="Battaglia E."/>
            <person name="Bayram O."/>
            <person name="Benocci T."/>
            <person name="Braus-Stromeyer S.A."/>
            <person name="Caldana C."/>
            <person name="Canovas D."/>
            <person name="Cerqueira G.C."/>
            <person name="Chen F."/>
            <person name="Chen W."/>
            <person name="Choi C."/>
            <person name="Clum A."/>
            <person name="Dos Santos R.A."/>
            <person name="Damasio A.R."/>
            <person name="Diallinas G."/>
            <person name="Emri T."/>
            <person name="Fekete E."/>
            <person name="Flipphi M."/>
            <person name="Freyberg S."/>
            <person name="Gallo A."/>
            <person name="Gournas C."/>
            <person name="Habgood R."/>
            <person name="Hainaut M."/>
            <person name="Harispe M.L."/>
            <person name="Henrissat B."/>
            <person name="Hilden K.S."/>
            <person name="Hope R."/>
            <person name="Hossain A."/>
            <person name="Karabika E."/>
            <person name="Karaffa L."/>
            <person name="Karanyi Z."/>
            <person name="Krasevec N."/>
            <person name="Kuo A."/>
            <person name="Kusch H."/>
            <person name="LaButti K."/>
            <person name="Lagendijk E.L."/>
            <person name="Lapidus A."/>
            <person name="Levasseur A."/>
            <person name="Lindquist E."/>
            <person name="Lipzen A."/>
            <person name="Logrieco A.F."/>
            <person name="MacCabe A."/>
            <person name="Maekelae M.R."/>
            <person name="Malavazi I."/>
            <person name="Melin P."/>
            <person name="Meyer V."/>
            <person name="Mielnichuk N."/>
            <person name="Miskei M."/>
            <person name="Molnar A.P."/>
            <person name="Mule G."/>
            <person name="Ngan C.Y."/>
            <person name="Orejas M."/>
            <person name="Orosz E."/>
            <person name="Ouedraogo J.P."/>
            <person name="Overkamp K.M."/>
            <person name="Park H.-S."/>
            <person name="Perrone G."/>
            <person name="Piumi F."/>
            <person name="Punt P.J."/>
            <person name="Ram A.F."/>
            <person name="Ramon A."/>
            <person name="Rauscher S."/>
            <person name="Record E."/>
            <person name="Riano-Pachon D.M."/>
            <person name="Robert V."/>
            <person name="Roehrig J."/>
            <person name="Ruller R."/>
            <person name="Salamov A."/>
            <person name="Salih N.S."/>
            <person name="Samson R.A."/>
            <person name="Sandor E."/>
            <person name="Sanguinetti M."/>
            <person name="Schuetze T."/>
            <person name="Sepcic K."/>
            <person name="Shelest E."/>
            <person name="Sherlock G."/>
            <person name="Sophianopoulou V."/>
            <person name="Squina F.M."/>
            <person name="Sun H."/>
            <person name="Susca A."/>
            <person name="Todd R.B."/>
            <person name="Tsang A."/>
            <person name="Unkles S.E."/>
            <person name="van de Wiele N."/>
            <person name="van Rossen-Uffink D."/>
            <person name="Oliveira J.V."/>
            <person name="Vesth T.C."/>
            <person name="Visser J."/>
            <person name="Yu J.-H."/>
            <person name="Zhou M."/>
            <person name="Andersen M.R."/>
            <person name="Archer D.B."/>
            <person name="Baker S.E."/>
            <person name="Benoit I."/>
            <person name="Brakhage A.A."/>
            <person name="Braus G.H."/>
            <person name="Fischer R."/>
            <person name="Frisvad J.C."/>
            <person name="Goldman G.H."/>
            <person name="Houbraken J."/>
            <person name="Oakley B."/>
            <person name="Pocsi I."/>
            <person name="Scazzocchio C."/>
            <person name="Seiboth B."/>
            <person name="vanKuyk P.A."/>
            <person name="Wortman J."/>
            <person name="Dyer P.S."/>
            <person name="Grigoriev I.V."/>
        </authorList>
    </citation>
    <scope>NUCLEOTIDE SEQUENCE [LARGE SCALE GENOMIC DNA]</scope>
    <source>
        <strain evidence="2">CBS 106.47</strain>
    </source>
</reference>
<accession>A0A1M3TWT0</accession>
<dbReference type="EMBL" id="KV878237">
    <property type="protein sequence ID" value="OJZ91166.1"/>
    <property type="molecule type" value="Genomic_DNA"/>
</dbReference>
<dbReference type="AlphaFoldDB" id="A0A1M3TWT0"/>
<evidence type="ECO:0000313" key="1">
    <source>
        <dbReference type="EMBL" id="OJZ91166.1"/>
    </source>
</evidence>
<proteinExistence type="predicted"/>
<gene>
    <name evidence="1" type="ORF">ASPFODRAFT_57374</name>
</gene>
<sequence length="197" mass="22504">MEGIHDWHTVNVRAERQCLRVTAKAQRQPASGRLGTSTNTLSNTRHGECGWCKAGSADPLNLYGHTRHNTVSNDRLNQSRRGSVSRVNSPMSMPMLISHAAALSFDPHYLRREMARFHSVAIQYEQPHDRQLRDKEMSEPRTTPYASSHEIIETMCLDTLLRLSHRMTGRERSFLPLRRYSHSSTHEQPYLSLGTAL</sequence>
<protein>
    <submittedName>
        <fullName evidence="1">Uncharacterized protein</fullName>
    </submittedName>
</protein>
<dbReference type="Proteomes" id="UP000184063">
    <property type="component" value="Unassembled WGS sequence"/>
</dbReference>
<dbReference type="VEuPathDB" id="FungiDB:ASPFODRAFT_57374"/>
<dbReference type="OrthoDB" id="10306409at2759"/>